<reference evidence="1" key="2">
    <citation type="submission" date="2025-05" db="UniProtKB">
        <authorList>
            <consortium name="Ensembl"/>
        </authorList>
    </citation>
    <scope>IDENTIFICATION</scope>
</reference>
<protein>
    <submittedName>
        <fullName evidence="1">Uncharacterized protein</fullName>
    </submittedName>
</protein>
<accession>A0A7N4P8M8</accession>
<keyword evidence="2" id="KW-1185">Reference proteome</keyword>
<dbReference type="Ensembl" id="ENSSHAT00000030185.1">
    <property type="protein sequence ID" value="ENSSHAP00000032512.1"/>
    <property type="gene ID" value="ENSSHAG00000026414.1"/>
</dbReference>
<evidence type="ECO:0000313" key="1">
    <source>
        <dbReference type="Ensembl" id="ENSSHAP00000033928.1"/>
    </source>
</evidence>
<sequence>AAQWENFGPGTKLSVLPC</sequence>
<proteinExistence type="predicted"/>
<evidence type="ECO:0000313" key="2">
    <source>
        <dbReference type="Proteomes" id="UP000007648"/>
    </source>
</evidence>
<dbReference type="Proteomes" id="UP000007648">
    <property type="component" value="Unassembled WGS sequence"/>
</dbReference>
<organism evidence="1 2">
    <name type="scientific">Sarcophilus harrisii</name>
    <name type="common">Tasmanian devil</name>
    <name type="synonym">Sarcophilus laniarius</name>
    <dbReference type="NCBI Taxonomy" id="9305"/>
    <lineage>
        <taxon>Eukaryota</taxon>
        <taxon>Metazoa</taxon>
        <taxon>Chordata</taxon>
        <taxon>Craniata</taxon>
        <taxon>Vertebrata</taxon>
        <taxon>Euteleostomi</taxon>
        <taxon>Mammalia</taxon>
        <taxon>Metatheria</taxon>
        <taxon>Dasyuromorphia</taxon>
        <taxon>Dasyuridae</taxon>
        <taxon>Sarcophilus</taxon>
    </lineage>
</organism>
<dbReference type="Ensembl" id="ENSSHAT00000024568.1">
    <property type="protein sequence ID" value="ENSSHAP00000035839.1"/>
    <property type="gene ID" value="ENSSHAG00000024199.1"/>
</dbReference>
<name>A0A7N4P8M8_SARHA</name>
<dbReference type="Ensembl" id="ENSSHAT00000029682.1">
    <property type="protein sequence ID" value="ENSSHAP00000033928.1"/>
    <property type="gene ID" value="ENSSHAG00000031709.1"/>
</dbReference>
<reference evidence="1 2" key="1">
    <citation type="journal article" date="2011" name="Proc. Natl. Acad. Sci. U.S.A.">
        <title>Genetic diversity and population structure of the endangered marsupial Sarcophilus harrisii (Tasmanian devil).</title>
        <authorList>
            <person name="Miller W."/>
            <person name="Hayes V.M."/>
            <person name="Ratan A."/>
            <person name="Petersen D.C."/>
            <person name="Wittekindt N.E."/>
            <person name="Miller J."/>
            <person name="Walenz B."/>
            <person name="Knight J."/>
            <person name="Qi J."/>
            <person name="Zhao F."/>
            <person name="Wang Q."/>
            <person name="Bedoya-Reina O.C."/>
            <person name="Katiyar N."/>
            <person name="Tomsho L.P."/>
            <person name="Kasson L.M."/>
            <person name="Hardie R.A."/>
            <person name="Woodbridge P."/>
            <person name="Tindall E.A."/>
            <person name="Bertelsen M.F."/>
            <person name="Dixon D."/>
            <person name="Pyecroft S."/>
            <person name="Helgen K.M."/>
            <person name="Lesk A.M."/>
            <person name="Pringle T.H."/>
            <person name="Patterson N."/>
            <person name="Zhang Y."/>
            <person name="Kreiss A."/>
            <person name="Woods G.M."/>
            <person name="Jones M.E."/>
            <person name="Schuster S.C."/>
        </authorList>
    </citation>
    <scope>NUCLEOTIDE SEQUENCE [LARGE SCALE GENOMIC DNA]</scope>
</reference>
<dbReference type="AlphaFoldDB" id="A0A7N4P8M8"/>